<dbReference type="EMBL" id="WOAD01000030">
    <property type="protein sequence ID" value="MUI38421.1"/>
    <property type="molecule type" value="Genomic_DNA"/>
</dbReference>
<name>A0A071KZE9_PSEAI</name>
<dbReference type="PANTHER" id="PTHR35936:SF6">
    <property type="entry name" value="AMINO ACID ABC TRANSPORTER SUBSTRATE-BINDING PAAT FAMILY PROTEIN"/>
    <property type="match status" value="1"/>
</dbReference>
<dbReference type="SUPFAM" id="SSF53850">
    <property type="entry name" value="Periplasmic binding protein-like II"/>
    <property type="match status" value="1"/>
</dbReference>
<protein>
    <submittedName>
        <fullName evidence="3">Transporter substrate-binding domain-containing protein</fullName>
    </submittedName>
</protein>
<dbReference type="PANTHER" id="PTHR35936">
    <property type="entry name" value="MEMBRANE-BOUND LYTIC MUREIN TRANSGLYCOSYLASE F"/>
    <property type="match status" value="1"/>
</dbReference>
<evidence type="ECO:0000313" key="5">
    <source>
        <dbReference type="Proteomes" id="UP000433532"/>
    </source>
</evidence>
<keyword evidence="2" id="KW-0732">Signal</keyword>
<dbReference type="AlphaFoldDB" id="A0A071KZE9"/>
<organism evidence="3 5">
    <name type="scientific">Pseudomonas aeruginosa</name>
    <dbReference type="NCBI Taxonomy" id="287"/>
    <lineage>
        <taxon>Bacteria</taxon>
        <taxon>Pseudomonadati</taxon>
        <taxon>Pseudomonadota</taxon>
        <taxon>Gammaproteobacteria</taxon>
        <taxon>Pseudomonadales</taxon>
        <taxon>Pseudomonadaceae</taxon>
        <taxon>Pseudomonas</taxon>
    </lineage>
</organism>
<dbReference type="Gene3D" id="3.40.190.10">
    <property type="entry name" value="Periplasmic binding protein-like II"/>
    <property type="match status" value="2"/>
</dbReference>
<reference evidence="3 5" key="1">
    <citation type="submission" date="2019-11" db="EMBL/GenBank/DDBJ databases">
        <title>Genomes of ocular Pseudomonas aeruginosa isolates.</title>
        <authorList>
            <person name="Khan M."/>
            <person name="Rice S.A."/>
            <person name="Willcox M.D.P."/>
            <person name="Stapleton F."/>
        </authorList>
    </citation>
    <scope>NUCLEOTIDE SEQUENCE [LARGE SCALE GENOMIC DNA]</scope>
    <source>
        <strain evidence="3 5">PA221</strain>
    </source>
</reference>
<dbReference type="Proteomes" id="UP001297540">
    <property type="component" value="Chromosome"/>
</dbReference>
<dbReference type="KEGG" id="paeb:NCGM1900_0912"/>
<dbReference type="RefSeq" id="WP_003093303.1">
    <property type="nucleotide sequence ID" value="NZ_AP014622.1"/>
</dbReference>
<sequence length="248" mass="28387">MRLLVLFCCLWLLPGVASAEPSVGEIRVVSETWTRYTQEDGRGVAWDLLRAVYEPAGVRLRIANEPYTRAVGLVLRGEADAWVGAYRGEIDEALYPRWPYDVDPIAVLSLKDNPPPPLEGLSRFRLSWMRGYAFARYFPTLTPHSELQRRTSALPMLLNHRVDYFIDSRPELEEMLAGAGALAAEYRITDVTRLPLYLGFSDSPRGRELLALFDRRMRQLHASGELERIFARWNWPYAPLKAILPPKE</sequence>
<proteinExistence type="inferred from homology"/>
<dbReference type="EMBL" id="CP136986">
    <property type="protein sequence ID" value="WOS79086.1"/>
    <property type="molecule type" value="Genomic_DNA"/>
</dbReference>
<dbReference type="Proteomes" id="UP000433532">
    <property type="component" value="Unassembled WGS sequence"/>
</dbReference>
<comment type="similarity">
    <text evidence="1">Belongs to the bacterial solute-binding protein 3 family.</text>
</comment>
<evidence type="ECO:0000313" key="3">
    <source>
        <dbReference type="EMBL" id="MUI38421.1"/>
    </source>
</evidence>
<evidence type="ECO:0000313" key="4">
    <source>
        <dbReference type="EMBL" id="WOS79086.1"/>
    </source>
</evidence>
<accession>A0A071KZE9</accession>
<reference evidence="4" key="3">
    <citation type="submission" date="2023-10" db="EMBL/GenBank/DDBJ databases">
        <title>Pathogen: clinical or host-associated sample.</title>
        <authorList>
            <person name="Hergert J."/>
            <person name="Casey R."/>
            <person name="Wagner J."/>
            <person name="Young E.L."/>
            <person name="Oakeson K.F."/>
        </authorList>
    </citation>
    <scope>NUCLEOTIDE SEQUENCE</scope>
    <source>
        <strain evidence="4">2021CK-01020</strain>
    </source>
</reference>
<gene>
    <name evidence="3" type="ORF">GNQ48_25785</name>
    <name evidence="4" type="ORF">L4V69_08075</name>
</gene>
<evidence type="ECO:0000256" key="2">
    <source>
        <dbReference type="SAM" id="SignalP"/>
    </source>
</evidence>
<reference evidence="4" key="2">
    <citation type="submission" date="2023-06" db="EMBL/GenBank/DDBJ databases">
        <authorList>
            <consortium name="Clinical and Environmental Microbiology Branch: Whole genome sequencing antimicrobial resistance pathogens in the healthcare setting"/>
        </authorList>
    </citation>
    <scope>NUCLEOTIDE SEQUENCE</scope>
    <source>
        <strain evidence="4">2021CK-01020</strain>
    </source>
</reference>
<evidence type="ECO:0000256" key="1">
    <source>
        <dbReference type="ARBA" id="ARBA00010333"/>
    </source>
</evidence>
<feature type="chain" id="PRO_5015027763" evidence="2">
    <location>
        <begin position="20"/>
        <end position="248"/>
    </location>
</feature>
<feature type="signal peptide" evidence="2">
    <location>
        <begin position="1"/>
        <end position="19"/>
    </location>
</feature>